<proteinExistence type="predicted"/>
<dbReference type="SUPFAM" id="SSF53271">
    <property type="entry name" value="PRTase-like"/>
    <property type="match status" value="1"/>
</dbReference>
<reference evidence="3" key="1">
    <citation type="submission" date="2012-03" db="EMBL/GenBank/DDBJ databases">
        <title>Complete sequence of chromosome of Deinococcus peraridilitoris DSM 19664.</title>
        <authorList>
            <person name="Lucas S."/>
            <person name="Copeland A."/>
            <person name="Lapidus A."/>
            <person name="Glavina del Rio T."/>
            <person name="Dalin E."/>
            <person name="Tice H."/>
            <person name="Bruce D."/>
            <person name="Goodwin L."/>
            <person name="Pitluck S."/>
            <person name="Peters L."/>
            <person name="Mikhailova N."/>
            <person name="Lu M."/>
            <person name="Kyrpides N."/>
            <person name="Mavromatis K."/>
            <person name="Ivanova N."/>
            <person name="Brettin T."/>
            <person name="Detter J.C."/>
            <person name="Han C."/>
            <person name="Larimer F."/>
            <person name="Land M."/>
            <person name="Hauser L."/>
            <person name="Markowitz V."/>
            <person name="Cheng J.-F."/>
            <person name="Hugenholtz P."/>
            <person name="Woyke T."/>
            <person name="Wu D."/>
            <person name="Pukall R."/>
            <person name="Steenblock K."/>
            <person name="Brambilla E."/>
            <person name="Klenk H.-P."/>
            <person name="Eisen J.A."/>
        </authorList>
    </citation>
    <scope>NUCLEOTIDE SEQUENCE [LARGE SCALE GENOMIC DNA]</scope>
    <source>
        <strain evidence="3">DSM 19664 / LMG 22246 / CIP 109416 / KR-200</strain>
    </source>
</reference>
<protein>
    <submittedName>
        <fullName evidence="2">Putative phosphoribosyltransferase</fullName>
    </submittedName>
</protein>
<dbReference type="InterPro" id="IPR029057">
    <property type="entry name" value="PRTase-like"/>
</dbReference>
<name>K9ZX95_DEIPD</name>
<dbReference type="STRING" id="937777.Deipe_0596"/>
<keyword evidence="2" id="KW-0808">Transferase</keyword>
<dbReference type="HOGENOM" id="CLU_083583_0_0_0"/>
<gene>
    <name evidence="2" type="ordered locus">Deipe_0596</name>
</gene>
<evidence type="ECO:0000313" key="3">
    <source>
        <dbReference type="Proteomes" id="UP000010467"/>
    </source>
</evidence>
<dbReference type="OrthoDB" id="9810066at2"/>
<evidence type="ECO:0000259" key="1">
    <source>
        <dbReference type="Pfam" id="PF00156"/>
    </source>
</evidence>
<dbReference type="Proteomes" id="UP000010467">
    <property type="component" value="Chromosome"/>
</dbReference>
<dbReference type="GO" id="GO:0016757">
    <property type="term" value="F:glycosyltransferase activity"/>
    <property type="evidence" value="ECO:0007669"/>
    <property type="project" value="UniProtKB-KW"/>
</dbReference>
<dbReference type="EMBL" id="CP003382">
    <property type="protein sequence ID" value="AFZ66186.1"/>
    <property type="molecule type" value="Genomic_DNA"/>
</dbReference>
<keyword evidence="2" id="KW-0328">Glycosyltransferase</keyword>
<dbReference type="RefSeq" id="WP_015234496.1">
    <property type="nucleotide sequence ID" value="NC_019793.1"/>
</dbReference>
<dbReference type="CDD" id="cd06223">
    <property type="entry name" value="PRTases_typeI"/>
    <property type="match status" value="1"/>
</dbReference>
<dbReference type="AlphaFoldDB" id="K9ZX95"/>
<dbReference type="InterPro" id="IPR000836">
    <property type="entry name" value="PRTase_dom"/>
</dbReference>
<dbReference type="PATRIC" id="fig|937777.3.peg.601"/>
<feature type="domain" description="Phosphoribosyltransferase" evidence="1">
    <location>
        <begin position="27"/>
        <end position="178"/>
    </location>
</feature>
<organism evidence="2 3">
    <name type="scientific">Deinococcus peraridilitoris (strain DSM 19664 / LMG 22246 / CIP 109416 / KR-200)</name>
    <dbReference type="NCBI Taxonomy" id="937777"/>
    <lineage>
        <taxon>Bacteria</taxon>
        <taxon>Thermotogati</taxon>
        <taxon>Deinococcota</taxon>
        <taxon>Deinococci</taxon>
        <taxon>Deinococcales</taxon>
        <taxon>Deinococcaceae</taxon>
        <taxon>Deinococcus</taxon>
    </lineage>
</organism>
<dbReference type="eggNOG" id="COG1926">
    <property type="taxonomic scope" value="Bacteria"/>
</dbReference>
<keyword evidence="3" id="KW-1185">Reference proteome</keyword>
<dbReference type="Pfam" id="PF00156">
    <property type="entry name" value="Pribosyltran"/>
    <property type="match status" value="1"/>
</dbReference>
<evidence type="ECO:0000313" key="2">
    <source>
        <dbReference type="EMBL" id="AFZ66186.1"/>
    </source>
</evidence>
<dbReference type="Gene3D" id="3.40.50.2020">
    <property type="match status" value="1"/>
</dbReference>
<sequence length="224" mass="24055">MTPFHDRTDAGRRLALKLEHLRGAPGLLVLGLPRGGVPVAFEVAVHLGAPLDVMVVRKLGAPGHEEYAVGAIGPGGVRVVQQDALRFLRVSEAALQSVTERESRELLRRQAVYRSGRGPLQLAERTVVLVDDGLATGSTMYAAIEATRKAGPRRLVVAVPVGAGDTCRELSRVVDEVVCLSQPEPFHAVGLWYRNFDQTSDEQVMALLAHAPDGTVPGNDSTRT</sequence>
<dbReference type="Gene3D" id="3.30.1310.20">
    <property type="entry name" value="PRTase-like"/>
    <property type="match status" value="1"/>
</dbReference>
<dbReference type="KEGG" id="dpd:Deipe_0596"/>
<accession>K9ZX95</accession>